<protein>
    <recommendedName>
        <fullName evidence="2">Rhodanese domain-containing protein</fullName>
    </recommendedName>
</protein>
<dbReference type="Gene3D" id="3.40.250.10">
    <property type="entry name" value="Rhodanese-like domain"/>
    <property type="match status" value="1"/>
</dbReference>
<dbReference type="STRING" id="28885.EI16_06195"/>
<keyword evidence="1" id="KW-0732">Signal</keyword>
<feature type="domain" description="Rhodanese" evidence="2">
    <location>
        <begin position="51"/>
        <end position="167"/>
    </location>
</feature>
<evidence type="ECO:0000256" key="1">
    <source>
        <dbReference type="SAM" id="SignalP"/>
    </source>
</evidence>
<feature type="chain" id="PRO_5001632687" description="Rhodanese domain-containing protein" evidence="1">
    <location>
        <begin position="23"/>
        <end position="191"/>
    </location>
</feature>
<evidence type="ECO:0000259" key="2">
    <source>
        <dbReference type="PROSITE" id="PS50206"/>
    </source>
</evidence>
<dbReference type="PANTHER" id="PTHR45431">
    <property type="entry name" value="RHODANESE-LIKE DOMAIN-CONTAINING PROTEIN 15, CHLOROPLASTIC"/>
    <property type="match status" value="1"/>
</dbReference>
<dbReference type="Pfam" id="PF00581">
    <property type="entry name" value="Rhodanese"/>
    <property type="match status" value="1"/>
</dbReference>
<dbReference type="SMART" id="SM00450">
    <property type="entry name" value="RHOD"/>
    <property type="match status" value="1"/>
</dbReference>
<evidence type="ECO:0000313" key="4">
    <source>
        <dbReference type="Proteomes" id="UP000027341"/>
    </source>
</evidence>
<evidence type="ECO:0000313" key="3">
    <source>
        <dbReference type="EMBL" id="KDN95880.1"/>
    </source>
</evidence>
<proteinExistence type="predicted"/>
<dbReference type="RefSeq" id="WP_035628958.1">
    <property type="nucleotide sequence ID" value="NZ_AP020335.1"/>
</dbReference>
<reference evidence="3 4" key="1">
    <citation type="submission" date="2014-04" db="EMBL/GenBank/DDBJ databases">
        <title>Draft genome sequence of Hydrogenovibrio marinus MH-110, a model organism for aerobic H2 metabolism.</title>
        <authorList>
            <person name="Cha H.J."/>
            <person name="Jo B.H."/>
            <person name="Hwang B.H."/>
        </authorList>
    </citation>
    <scope>NUCLEOTIDE SEQUENCE [LARGE SCALE GENOMIC DNA]</scope>
    <source>
        <strain evidence="3 4">MH-110</strain>
    </source>
</reference>
<dbReference type="PROSITE" id="PS50206">
    <property type="entry name" value="RHODANESE_3"/>
    <property type="match status" value="1"/>
</dbReference>
<dbReference type="AlphaFoldDB" id="A0A067A0J0"/>
<keyword evidence="4" id="KW-1185">Reference proteome</keyword>
<dbReference type="SUPFAM" id="SSF52821">
    <property type="entry name" value="Rhodanese/Cell cycle control phosphatase"/>
    <property type="match status" value="1"/>
</dbReference>
<organism evidence="3 4">
    <name type="scientific">Hydrogenovibrio marinus</name>
    <dbReference type="NCBI Taxonomy" id="28885"/>
    <lineage>
        <taxon>Bacteria</taxon>
        <taxon>Pseudomonadati</taxon>
        <taxon>Pseudomonadota</taxon>
        <taxon>Gammaproteobacteria</taxon>
        <taxon>Thiotrichales</taxon>
        <taxon>Piscirickettsiaceae</taxon>
        <taxon>Hydrogenovibrio</taxon>
    </lineage>
</organism>
<feature type="signal peptide" evidence="1">
    <location>
        <begin position="1"/>
        <end position="22"/>
    </location>
</feature>
<comment type="caution">
    <text evidence="3">The sequence shown here is derived from an EMBL/GenBank/DDBJ whole genome shotgun (WGS) entry which is preliminary data.</text>
</comment>
<dbReference type="InterPro" id="IPR036873">
    <property type="entry name" value="Rhodanese-like_dom_sf"/>
</dbReference>
<dbReference type="InterPro" id="IPR052367">
    <property type="entry name" value="Thiosulfate_ST/Rhodanese-like"/>
</dbReference>
<dbReference type="InterPro" id="IPR001763">
    <property type="entry name" value="Rhodanese-like_dom"/>
</dbReference>
<sequence>MKKLLLTFAAVTFALSSVSAFAAPTPSSKKKQTTLGLYASPHEAYEMKKKGGEKVLFIDVRTPAELEFVGVPTDIDKNIPLVYRDFSKYDAKKKRFATVKNKNFVKDVEALAKTHGLGKDGTIIFMCRSGDRSAVAANMMAKAGYTHAYTLVGGFQGGPNKADHGKRNKVGWMNDNLPFTQKLNKDVLDLQ</sequence>
<dbReference type="Proteomes" id="UP000027341">
    <property type="component" value="Unassembled WGS sequence"/>
</dbReference>
<dbReference type="PANTHER" id="PTHR45431:SF3">
    <property type="entry name" value="RHODANESE-LIKE DOMAIN-CONTAINING PROTEIN 15, CHLOROPLASTIC"/>
    <property type="match status" value="1"/>
</dbReference>
<dbReference type="EMBL" id="JMIU01000001">
    <property type="protein sequence ID" value="KDN95880.1"/>
    <property type="molecule type" value="Genomic_DNA"/>
</dbReference>
<name>A0A067A0J0_HYDMR</name>
<accession>A0A067A0J0</accession>
<gene>
    <name evidence="3" type="ORF">EI16_06195</name>
</gene>